<dbReference type="InterPro" id="IPR013024">
    <property type="entry name" value="GGCT-like"/>
</dbReference>
<dbReference type="PANTHER" id="PTHR12935:SF0">
    <property type="entry name" value="GAMMA-GLUTAMYLCYCLOTRANSFERASE"/>
    <property type="match status" value="1"/>
</dbReference>
<dbReference type="InterPro" id="IPR017939">
    <property type="entry name" value="G-Glutamylcylcotransferase"/>
</dbReference>
<dbReference type="PANTHER" id="PTHR12935">
    <property type="entry name" value="GAMMA-GLUTAMYLCYCLOTRANSFERASE"/>
    <property type="match status" value="1"/>
</dbReference>
<feature type="binding site" evidence="4">
    <location>
        <begin position="11"/>
        <end position="16"/>
    </location>
    <ligand>
        <name>substrate</name>
    </ligand>
</feature>
<organism evidence="5 6">
    <name type="scientific">Eutypa lata (strain UCR-EL1)</name>
    <name type="common">Grapevine dieback disease fungus</name>
    <name type="synonym">Eutypa armeniacae</name>
    <dbReference type="NCBI Taxonomy" id="1287681"/>
    <lineage>
        <taxon>Eukaryota</taxon>
        <taxon>Fungi</taxon>
        <taxon>Dikarya</taxon>
        <taxon>Ascomycota</taxon>
        <taxon>Pezizomycotina</taxon>
        <taxon>Sordariomycetes</taxon>
        <taxon>Xylariomycetidae</taxon>
        <taxon>Xylariales</taxon>
        <taxon>Diatrypaceae</taxon>
        <taxon>Eutypa</taxon>
    </lineage>
</organism>
<protein>
    <recommendedName>
        <fullName evidence="1">gamma-glutamylcyclotransferase</fullName>
        <ecNumber evidence="1">4.3.2.9</ecNumber>
    </recommendedName>
</protein>
<dbReference type="InterPro" id="IPR036568">
    <property type="entry name" value="GGCT-like_sf"/>
</dbReference>
<gene>
    <name evidence="5" type="ORF">UCREL1_1385</name>
</gene>
<dbReference type="Proteomes" id="UP000012174">
    <property type="component" value="Unassembled WGS sequence"/>
</dbReference>
<evidence type="ECO:0000313" key="6">
    <source>
        <dbReference type="Proteomes" id="UP000012174"/>
    </source>
</evidence>
<dbReference type="SUPFAM" id="SSF110857">
    <property type="entry name" value="Gamma-glutamyl cyclotransferase-like"/>
    <property type="match status" value="1"/>
</dbReference>
<dbReference type="EMBL" id="KB705622">
    <property type="protein sequence ID" value="EMR71584.1"/>
    <property type="molecule type" value="Genomic_DNA"/>
</dbReference>
<dbReference type="EC" id="4.3.2.9" evidence="1"/>
<dbReference type="Gene3D" id="3.10.490.10">
    <property type="entry name" value="Gamma-glutamyl cyclotransferase-like"/>
    <property type="match status" value="1"/>
</dbReference>
<reference evidence="6" key="1">
    <citation type="journal article" date="2013" name="Genome Announc.">
        <title>Draft genome sequence of the grapevine dieback fungus Eutypa lata UCR-EL1.</title>
        <authorList>
            <person name="Blanco-Ulate B."/>
            <person name="Rolshausen P.E."/>
            <person name="Cantu D."/>
        </authorList>
    </citation>
    <scope>NUCLEOTIDE SEQUENCE [LARGE SCALE GENOMIC DNA]</scope>
    <source>
        <strain evidence="6">UCR-EL1</strain>
    </source>
</reference>
<dbReference type="Pfam" id="PF13772">
    <property type="entry name" value="AIG2_2"/>
    <property type="match status" value="1"/>
</dbReference>
<dbReference type="GO" id="GO:0003839">
    <property type="term" value="F:gamma-glutamylcyclotransferase activity"/>
    <property type="evidence" value="ECO:0007669"/>
    <property type="project" value="UniProtKB-EC"/>
</dbReference>
<name>M7SYB2_EUTLA</name>
<dbReference type="eggNOG" id="ENOG502SRHS">
    <property type="taxonomic scope" value="Eukaryota"/>
</dbReference>
<proteinExistence type="predicted"/>
<evidence type="ECO:0000313" key="5">
    <source>
        <dbReference type="EMBL" id="EMR71584.1"/>
    </source>
</evidence>
<dbReference type="OMA" id="EEYVWRM"/>
<dbReference type="CDD" id="cd06661">
    <property type="entry name" value="GGCT_like"/>
    <property type="match status" value="1"/>
</dbReference>
<evidence type="ECO:0000256" key="2">
    <source>
        <dbReference type="ARBA" id="ARBA00023239"/>
    </source>
</evidence>
<sequence length="178" mass="19803">MEDKTNLEVLYFAYGSNLSPTQMADRCPNSTPVALAHVPDWTWIINERGYANIVKNDPSTSSSGSTPNINRVTTAGPGVYGVLYELAPDDEDMLDACEGVPFAYEKRDIEATKIEGKDLTTGDKVQVLAYIDFKRVSPSSPKSEYVDRMNRGIQEAMKDWNLPKAYVDAVMRPFIPKS</sequence>
<evidence type="ECO:0000256" key="1">
    <source>
        <dbReference type="ARBA" id="ARBA00012346"/>
    </source>
</evidence>
<keyword evidence="6" id="KW-1185">Reference proteome</keyword>
<accession>M7SYB2</accession>
<evidence type="ECO:0000256" key="4">
    <source>
        <dbReference type="PIRSR" id="PIRSR617939-2"/>
    </source>
</evidence>
<keyword evidence="2" id="KW-0456">Lyase</keyword>
<evidence type="ECO:0000256" key="3">
    <source>
        <dbReference type="PIRSR" id="PIRSR617939-1"/>
    </source>
</evidence>
<dbReference type="HOGENOM" id="CLU_048475_1_2_1"/>
<dbReference type="AlphaFoldDB" id="M7SYB2"/>
<dbReference type="KEGG" id="ela:UCREL1_1385"/>
<feature type="active site" description="Proton acceptor" evidence="3">
    <location>
        <position position="98"/>
    </location>
</feature>
<dbReference type="OrthoDB" id="2924818at2759"/>